<evidence type="ECO:0000313" key="3">
    <source>
        <dbReference type="EMBL" id="TQV82960.1"/>
    </source>
</evidence>
<organism evidence="3 4">
    <name type="scientific">Aliikangiella coralliicola</name>
    <dbReference type="NCBI Taxonomy" id="2592383"/>
    <lineage>
        <taxon>Bacteria</taxon>
        <taxon>Pseudomonadati</taxon>
        <taxon>Pseudomonadota</taxon>
        <taxon>Gammaproteobacteria</taxon>
        <taxon>Oceanospirillales</taxon>
        <taxon>Pleioneaceae</taxon>
        <taxon>Aliikangiella</taxon>
    </lineage>
</organism>
<evidence type="ECO:0000256" key="1">
    <source>
        <dbReference type="SAM" id="SignalP"/>
    </source>
</evidence>
<accession>A0A545U0G8</accession>
<evidence type="ECO:0000259" key="2">
    <source>
        <dbReference type="Pfam" id="PF16036"/>
    </source>
</evidence>
<dbReference type="RefSeq" id="WP_142934733.1">
    <property type="nucleotide sequence ID" value="NZ_ML660171.1"/>
</dbReference>
<dbReference type="InterPro" id="IPR016088">
    <property type="entry name" value="Chalcone_isomerase_3-sand"/>
</dbReference>
<dbReference type="SUPFAM" id="SSF54626">
    <property type="entry name" value="Chalcone isomerase"/>
    <property type="match status" value="1"/>
</dbReference>
<dbReference type="Proteomes" id="UP000315439">
    <property type="component" value="Unassembled WGS sequence"/>
</dbReference>
<evidence type="ECO:0000313" key="4">
    <source>
        <dbReference type="Proteomes" id="UP000315439"/>
    </source>
</evidence>
<dbReference type="Pfam" id="PF16036">
    <property type="entry name" value="Chalcone_3"/>
    <property type="match status" value="1"/>
</dbReference>
<reference evidence="3 4" key="1">
    <citation type="submission" date="2019-07" db="EMBL/GenBank/DDBJ databases">
        <title>Draft genome for Aliikangiella sp. M105.</title>
        <authorList>
            <person name="Wang G."/>
        </authorList>
    </citation>
    <scope>NUCLEOTIDE SEQUENCE [LARGE SCALE GENOMIC DNA]</scope>
    <source>
        <strain evidence="3 4">M105</strain>
    </source>
</reference>
<dbReference type="GO" id="GO:0016872">
    <property type="term" value="F:intramolecular lyase activity"/>
    <property type="evidence" value="ECO:0007669"/>
    <property type="project" value="InterPro"/>
</dbReference>
<proteinExistence type="predicted"/>
<sequence>MKLFKFIIVVLSFGIFSGVEAEETVADKILAISKVELKGAERSLLLVGVGLTQMMEKDYYLGAFYVDEAAQYDDAEDLVYIDAPRRMEFRFASESKVSARGFGRNLAQGIRINNSKANIDAEKEKLQQFVRLFRGSYKKGDIVRFDYQNRSEISITYNGRVIGTFEQARDLYRLLLRMWVGERPPSQSFKQGIIGQHETKEAIKLQTQFVSLK</sequence>
<feature type="domain" description="Chalcone isomerase" evidence="2">
    <location>
        <begin position="40"/>
        <end position="195"/>
    </location>
</feature>
<dbReference type="OrthoDB" id="7277038at2"/>
<keyword evidence="4" id="KW-1185">Reference proteome</keyword>
<feature type="signal peptide" evidence="1">
    <location>
        <begin position="1"/>
        <end position="21"/>
    </location>
</feature>
<keyword evidence="1" id="KW-0732">Signal</keyword>
<gene>
    <name evidence="3" type="ORF">FLL46_24630</name>
</gene>
<dbReference type="InterPro" id="IPR036298">
    <property type="entry name" value="Chalcone_isomerase_sf"/>
</dbReference>
<dbReference type="InterPro" id="IPR016087">
    <property type="entry name" value="Chalcone_isomerase"/>
</dbReference>
<dbReference type="Gene3D" id="3.50.70.10">
    <property type="match status" value="1"/>
</dbReference>
<name>A0A545U0G8_9GAMM</name>
<protein>
    <recommendedName>
        <fullName evidence="2">Chalcone isomerase domain-containing protein</fullName>
    </recommendedName>
</protein>
<dbReference type="EMBL" id="VIKS01000015">
    <property type="protein sequence ID" value="TQV82960.1"/>
    <property type="molecule type" value="Genomic_DNA"/>
</dbReference>
<feature type="chain" id="PRO_5021936198" description="Chalcone isomerase domain-containing protein" evidence="1">
    <location>
        <begin position="22"/>
        <end position="213"/>
    </location>
</feature>
<dbReference type="AlphaFoldDB" id="A0A545U0G8"/>
<comment type="caution">
    <text evidence="3">The sequence shown here is derived from an EMBL/GenBank/DDBJ whole genome shotgun (WGS) entry which is preliminary data.</text>
</comment>